<comment type="caution">
    <text evidence="8">The sequence shown here is derived from an EMBL/GenBank/DDBJ whole genome shotgun (WGS) entry which is preliminary data.</text>
</comment>
<dbReference type="Pfam" id="PF04082">
    <property type="entry name" value="Fungal_trans"/>
    <property type="match status" value="1"/>
</dbReference>
<comment type="subcellular location">
    <subcellularLocation>
        <location evidence="1">Nucleus</location>
    </subcellularLocation>
</comment>
<evidence type="ECO:0000256" key="1">
    <source>
        <dbReference type="ARBA" id="ARBA00004123"/>
    </source>
</evidence>
<reference evidence="8 9" key="1">
    <citation type="submission" date="2024-07" db="EMBL/GenBank/DDBJ databases">
        <title>Section-level genome sequencing and comparative genomics of Aspergillus sections Usti and Cavernicolus.</title>
        <authorList>
            <consortium name="Lawrence Berkeley National Laboratory"/>
            <person name="Nybo J.L."/>
            <person name="Vesth T.C."/>
            <person name="Theobald S."/>
            <person name="Frisvad J.C."/>
            <person name="Larsen T.O."/>
            <person name="Kjaerboelling I."/>
            <person name="Rothschild-Mancinelli K."/>
            <person name="Lyhne E.K."/>
            <person name="Kogle M.E."/>
            <person name="Barry K."/>
            <person name="Clum A."/>
            <person name="Na H."/>
            <person name="Ledsgaard L."/>
            <person name="Lin J."/>
            <person name="Lipzen A."/>
            <person name="Kuo A."/>
            <person name="Riley R."/>
            <person name="Mondo S."/>
            <person name="LaButti K."/>
            <person name="Haridas S."/>
            <person name="Pangalinan J."/>
            <person name="Salamov A.A."/>
            <person name="Simmons B.A."/>
            <person name="Magnuson J.K."/>
            <person name="Chen J."/>
            <person name="Drula E."/>
            <person name="Henrissat B."/>
            <person name="Wiebenga A."/>
            <person name="Lubbers R.J."/>
            <person name="Gomes A.C."/>
            <person name="Macurrencykelacurrency M.R."/>
            <person name="Stajich J."/>
            <person name="Grigoriev I.V."/>
            <person name="Mortensen U.H."/>
            <person name="De vries R.P."/>
            <person name="Baker S.E."/>
            <person name="Andersen M.R."/>
        </authorList>
    </citation>
    <scope>NUCLEOTIDE SEQUENCE [LARGE SCALE GENOMIC DNA]</scope>
    <source>
        <strain evidence="8 9">CBS 756.74</strain>
    </source>
</reference>
<evidence type="ECO:0000256" key="5">
    <source>
        <dbReference type="ARBA" id="ARBA00023242"/>
    </source>
</evidence>
<keyword evidence="2" id="KW-0479">Metal-binding</keyword>
<dbReference type="Proteomes" id="UP001610444">
    <property type="component" value="Unassembled WGS sequence"/>
</dbReference>
<feature type="region of interest" description="Disordered" evidence="6">
    <location>
        <begin position="365"/>
        <end position="389"/>
    </location>
</feature>
<accession>A0ABR4LBY5</accession>
<evidence type="ECO:0000313" key="8">
    <source>
        <dbReference type="EMBL" id="KAL2861956.1"/>
    </source>
</evidence>
<evidence type="ECO:0000256" key="2">
    <source>
        <dbReference type="ARBA" id="ARBA00022723"/>
    </source>
</evidence>
<sequence length="732" mass="81542">MLKHRFKDSRCTYEYQRKKPGLKGGVVDTLTRRVEALEHAMYSSSSSHVTDARRADTVSEELRSLREILSAFTRDIAQLTRYPTQSPETMLHAHVRDHDPALERPEKRIHLDSGQGPSLDAAIDRGSSIRTLLESPEVVAALLDAYFDIIHPWIPILHEVRFRSRIAHNPEREACGIILHAILVAALRFVDLKGLIGLGPIPQDEVARSRDYVVLNAMADLRLENLQALIIVAFTDIGQGETSKAWPTIGSLTRTVQYLHLSVEDTDKDQRPGLLPNLPSLPAPDTWVEEEERRRVFWSVFLLDRWNVSLTADDICRRLPIDGGLWARNQPAVTPYLGIWDHSAAKIGHTITFLPSKYEAPSEKATEAGAAKRLNDARSSPPGQTTCMGSPEMTRIGAFAYYIESVESLSRINAYFVQQKIDFADREDVLSWLTRFKELDLRLVHWKMFLPTKWKDPNVNPNPATTAMDPNMTLAHITHNTSSILLHQRIAYPRRAIRHLRLPNACSADTCFVAATETANITTKYLERAPVARVLAPHFAICVFVSARVLLVHSLYYKVDLVPEFGTLVNALDIMDKRWIGRPGGHLSGDSAELSRIFGETRARRVRPAKRCREGDWVSNQGLPSAQGTQGTPAALLSPATPLSFSAAGGGGDMQPGPPPVVPRSNVLGTEEGAVDELSAISHGLLDESFLEMNRIINFDDFMFMTNVEELGRAGPEWLPGLDDSHEANAES</sequence>
<keyword evidence="9" id="KW-1185">Reference proteome</keyword>
<keyword evidence="5" id="KW-0539">Nucleus</keyword>
<protein>
    <recommendedName>
        <fullName evidence="7">Xylanolytic transcriptional activator regulatory domain-containing protein</fullName>
    </recommendedName>
</protein>
<gene>
    <name evidence="8" type="ORF">BJX68DRAFT_273974</name>
</gene>
<dbReference type="CDD" id="cd12148">
    <property type="entry name" value="fungal_TF_MHR"/>
    <property type="match status" value="1"/>
</dbReference>
<dbReference type="InterPro" id="IPR007219">
    <property type="entry name" value="XnlR_reg_dom"/>
</dbReference>
<proteinExistence type="predicted"/>
<evidence type="ECO:0000256" key="4">
    <source>
        <dbReference type="ARBA" id="ARBA00023163"/>
    </source>
</evidence>
<dbReference type="GeneID" id="98162738"/>
<keyword evidence="3" id="KW-0805">Transcription regulation</keyword>
<evidence type="ECO:0000256" key="6">
    <source>
        <dbReference type="SAM" id="MobiDB-lite"/>
    </source>
</evidence>
<keyword evidence="4" id="KW-0804">Transcription</keyword>
<feature type="domain" description="Xylanolytic transcriptional activator regulatory" evidence="7">
    <location>
        <begin position="143"/>
        <end position="309"/>
    </location>
</feature>
<organism evidence="8 9">
    <name type="scientific">Aspergillus pseudodeflectus</name>
    <dbReference type="NCBI Taxonomy" id="176178"/>
    <lineage>
        <taxon>Eukaryota</taxon>
        <taxon>Fungi</taxon>
        <taxon>Dikarya</taxon>
        <taxon>Ascomycota</taxon>
        <taxon>Pezizomycotina</taxon>
        <taxon>Eurotiomycetes</taxon>
        <taxon>Eurotiomycetidae</taxon>
        <taxon>Eurotiales</taxon>
        <taxon>Aspergillaceae</taxon>
        <taxon>Aspergillus</taxon>
        <taxon>Aspergillus subgen. Nidulantes</taxon>
    </lineage>
</organism>
<dbReference type="InterPro" id="IPR050815">
    <property type="entry name" value="TF_fung"/>
</dbReference>
<dbReference type="RefSeq" id="XP_070906046.1">
    <property type="nucleotide sequence ID" value="XM_071047574.1"/>
</dbReference>
<evidence type="ECO:0000256" key="3">
    <source>
        <dbReference type="ARBA" id="ARBA00023015"/>
    </source>
</evidence>
<evidence type="ECO:0000313" key="9">
    <source>
        <dbReference type="Proteomes" id="UP001610444"/>
    </source>
</evidence>
<feature type="compositionally biased region" description="Polar residues" evidence="6">
    <location>
        <begin position="377"/>
        <end position="388"/>
    </location>
</feature>
<dbReference type="PANTHER" id="PTHR47338:SF23">
    <property type="entry name" value="ZN(II)2CYS6 TRANSCRIPTION FACTOR (EUROFUNG)"/>
    <property type="match status" value="1"/>
</dbReference>
<dbReference type="EMBL" id="JBFXLR010000001">
    <property type="protein sequence ID" value="KAL2861956.1"/>
    <property type="molecule type" value="Genomic_DNA"/>
</dbReference>
<name>A0ABR4LBY5_9EURO</name>
<dbReference type="PANTHER" id="PTHR47338">
    <property type="entry name" value="ZN(II)2CYS6 TRANSCRIPTION FACTOR (EUROFUNG)-RELATED"/>
    <property type="match status" value="1"/>
</dbReference>
<evidence type="ECO:0000259" key="7">
    <source>
        <dbReference type="Pfam" id="PF04082"/>
    </source>
</evidence>